<reference evidence="1 2" key="1">
    <citation type="submission" date="2018-07" db="EMBL/GenBank/DDBJ databases">
        <title>Complete genome sequence of Spiroplasma alleghenense PLHS-1 (ATCC 51752).</title>
        <authorList>
            <person name="Chou L."/>
            <person name="Lee T.-Y."/>
            <person name="Tsai Y.-M."/>
            <person name="Kuo C.-H."/>
        </authorList>
    </citation>
    <scope>NUCLEOTIDE SEQUENCE [LARGE SCALE GENOMIC DNA]</scope>
    <source>
        <strain evidence="1 2">PLHS-1</strain>
    </source>
</reference>
<gene>
    <name evidence="1" type="ORF">SALLE_v1c02600</name>
</gene>
<dbReference type="KEGG" id="salx:SALLE_v1c02600"/>
<protein>
    <submittedName>
        <fullName evidence="1">Uncharacterized protein</fullName>
    </submittedName>
</protein>
<dbReference type="OrthoDB" id="9821752at2"/>
<sequence>MSDNKYKPVNYAELIISEVDSAYKNFIKNYSKLFTLPEEIQDFIKTNKRIGDQEQLEKYTVVLEQNFTKISCNQGKENFAIFLNHHFYFVRNSLINIKSIDANLLEQKLPTSVISEPMGMDIVALTAVHMLGANATQLQETYQKLELEKDDKAIYSNLIKFLSDTLNLDGESAFKMLLDNIANYLQNYNEVYKGISDLPEDDFSAKRIEMFMYCTDAYFLLGIIYKILLTTPLNNGVIDKDIYGRLVPELDAFKNI</sequence>
<evidence type="ECO:0000313" key="1">
    <source>
        <dbReference type="EMBL" id="AXK50936.1"/>
    </source>
</evidence>
<dbReference type="EMBL" id="CP031376">
    <property type="protein sequence ID" value="AXK50936.1"/>
    <property type="molecule type" value="Genomic_DNA"/>
</dbReference>
<evidence type="ECO:0000313" key="2">
    <source>
        <dbReference type="Proteomes" id="UP000254792"/>
    </source>
</evidence>
<dbReference type="RefSeq" id="WP_115557858.1">
    <property type="nucleotide sequence ID" value="NZ_CP031376.1"/>
</dbReference>
<keyword evidence="2" id="KW-1185">Reference proteome</keyword>
<dbReference type="Proteomes" id="UP000254792">
    <property type="component" value="Chromosome"/>
</dbReference>
<accession>A0A345Z2V7</accession>
<name>A0A345Z2V7_9MOLU</name>
<organism evidence="1 2">
    <name type="scientific">Spiroplasma alleghenense</name>
    <dbReference type="NCBI Taxonomy" id="216931"/>
    <lineage>
        <taxon>Bacteria</taxon>
        <taxon>Bacillati</taxon>
        <taxon>Mycoplasmatota</taxon>
        <taxon>Mollicutes</taxon>
        <taxon>Entomoplasmatales</taxon>
        <taxon>Spiroplasmataceae</taxon>
        <taxon>Spiroplasma</taxon>
    </lineage>
</organism>
<dbReference type="AlphaFoldDB" id="A0A345Z2V7"/>
<proteinExistence type="predicted"/>